<dbReference type="EMBL" id="CP046244">
    <property type="protein sequence ID" value="QGP91678.1"/>
    <property type="molecule type" value="Genomic_DNA"/>
</dbReference>
<accession>A0A6I5ZPH0</accession>
<evidence type="ECO:0000313" key="2">
    <source>
        <dbReference type="Proteomes" id="UP000425916"/>
    </source>
</evidence>
<evidence type="ECO:0000313" key="1">
    <source>
        <dbReference type="EMBL" id="QGP91678.1"/>
    </source>
</evidence>
<reference evidence="1 2" key="1">
    <citation type="submission" date="2019-11" db="EMBL/GenBank/DDBJ databases">
        <title>Genome sequence of Moorella glycerini DSM11254.</title>
        <authorList>
            <person name="Poehlein A."/>
            <person name="Boeer T."/>
            <person name="Daniel R."/>
        </authorList>
    </citation>
    <scope>NUCLEOTIDE SEQUENCE [LARGE SCALE GENOMIC DNA]</scope>
    <source>
        <strain evidence="1 2">DSM 11254</strain>
    </source>
</reference>
<dbReference type="RefSeq" id="WP_156272306.1">
    <property type="nucleotide sequence ID" value="NZ_CP046244.1"/>
</dbReference>
<dbReference type="SUPFAM" id="SSF47413">
    <property type="entry name" value="lambda repressor-like DNA-binding domains"/>
    <property type="match status" value="1"/>
</dbReference>
<dbReference type="InterPro" id="IPR010982">
    <property type="entry name" value="Lambda_DNA-bd_dom_sf"/>
</dbReference>
<name>A0A6I5ZPH0_9FIRM</name>
<dbReference type="AlphaFoldDB" id="A0A6I5ZPH0"/>
<dbReference type="GO" id="GO:0003677">
    <property type="term" value="F:DNA binding"/>
    <property type="evidence" value="ECO:0007669"/>
    <property type="project" value="InterPro"/>
</dbReference>
<dbReference type="Gene3D" id="1.10.260.40">
    <property type="entry name" value="lambda repressor-like DNA-binding domains"/>
    <property type="match status" value="1"/>
</dbReference>
<protein>
    <submittedName>
        <fullName evidence="1">Uncharacterized protein</fullName>
    </submittedName>
</protein>
<gene>
    <name evidence="1" type="ORF">MGLY_10200</name>
</gene>
<sequence>MRKRQLTSFGVAVKKALLEKRISQKEFCQVYNIPENRLSEILYGDRPGKKYREKIAEILDIDQELVAS</sequence>
<dbReference type="OrthoDB" id="2736986at2"/>
<dbReference type="Proteomes" id="UP000425916">
    <property type="component" value="Chromosome"/>
</dbReference>
<proteinExistence type="predicted"/>
<keyword evidence="2" id="KW-1185">Reference proteome</keyword>
<organism evidence="1 2">
    <name type="scientific">Neomoorella glycerini</name>
    <dbReference type="NCBI Taxonomy" id="55779"/>
    <lineage>
        <taxon>Bacteria</taxon>
        <taxon>Bacillati</taxon>
        <taxon>Bacillota</taxon>
        <taxon>Clostridia</taxon>
        <taxon>Neomoorellales</taxon>
        <taxon>Neomoorellaceae</taxon>
        <taxon>Neomoorella</taxon>
    </lineage>
</organism>